<evidence type="ECO:0000313" key="2">
    <source>
        <dbReference type="EMBL" id="GLS27977.1"/>
    </source>
</evidence>
<dbReference type="Pfam" id="PF12680">
    <property type="entry name" value="SnoaL_2"/>
    <property type="match status" value="1"/>
</dbReference>
<dbReference type="RefSeq" id="WP_232592107.1">
    <property type="nucleotide sequence ID" value="NZ_BSPD01000095.1"/>
</dbReference>
<dbReference type="Gene3D" id="3.10.450.50">
    <property type="match status" value="1"/>
</dbReference>
<dbReference type="Proteomes" id="UP001156870">
    <property type="component" value="Unassembled WGS sequence"/>
</dbReference>
<proteinExistence type="predicted"/>
<reference evidence="2 3" key="1">
    <citation type="journal article" date="2014" name="Int. J. Syst. Evol. Microbiol.">
        <title>Complete genome sequence of Corynebacterium casei LMG S-19264T (=DSM 44701T), isolated from a smear-ripened cheese.</title>
        <authorList>
            <consortium name="US DOE Joint Genome Institute (JGI-PGF)"/>
            <person name="Walter F."/>
            <person name="Albersmeier A."/>
            <person name="Kalinowski J."/>
            <person name="Ruckert C."/>
        </authorList>
    </citation>
    <scope>NUCLEOTIDE SEQUENCE [LARGE SCALE GENOMIC DNA]</scope>
    <source>
        <strain evidence="2 3">NBRC 110095</strain>
    </source>
</reference>
<evidence type="ECO:0000313" key="3">
    <source>
        <dbReference type="Proteomes" id="UP001156870"/>
    </source>
</evidence>
<protein>
    <submittedName>
        <fullName evidence="2">Transcriptional regulator</fullName>
    </submittedName>
</protein>
<dbReference type="InterPro" id="IPR037401">
    <property type="entry name" value="SnoaL-like"/>
</dbReference>
<comment type="caution">
    <text evidence="2">The sequence shown here is derived from an EMBL/GenBank/DDBJ whole genome shotgun (WGS) entry which is preliminary data.</text>
</comment>
<dbReference type="SUPFAM" id="SSF54427">
    <property type="entry name" value="NTF2-like"/>
    <property type="match status" value="1"/>
</dbReference>
<organism evidence="2 3">
    <name type="scientific">Marinibactrum halimedae</name>
    <dbReference type="NCBI Taxonomy" id="1444977"/>
    <lineage>
        <taxon>Bacteria</taxon>
        <taxon>Pseudomonadati</taxon>
        <taxon>Pseudomonadota</taxon>
        <taxon>Gammaproteobacteria</taxon>
        <taxon>Cellvibrionales</taxon>
        <taxon>Cellvibrionaceae</taxon>
        <taxon>Marinibactrum</taxon>
    </lineage>
</organism>
<feature type="domain" description="SnoaL-like" evidence="1">
    <location>
        <begin position="11"/>
        <end position="113"/>
    </location>
</feature>
<sequence>MSMTGLSTFLEYYRNFSDQELSRLQHIYADNALFRDPVHEVQGINALEEYFKEVSTNLTHCSFEFRSQHLHEGGAFVTWTMKYQHPRLKNNQLLTLEGASELKFSRDGRVSYHCDYYDMGAMVYEHVPLVGVIVRWLRRRLSGDSQSHLAPNTAPAHASKTSA</sequence>
<evidence type="ECO:0000259" key="1">
    <source>
        <dbReference type="Pfam" id="PF12680"/>
    </source>
</evidence>
<accession>A0AA37TAK1</accession>
<dbReference type="AlphaFoldDB" id="A0AA37TAK1"/>
<keyword evidence="3" id="KW-1185">Reference proteome</keyword>
<dbReference type="EMBL" id="BSPD01000095">
    <property type="protein sequence ID" value="GLS27977.1"/>
    <property type="molecule type" value="Genomic_DNA"/>
</dbReference>
<dbReference type="InterPro" id="IPR032710">
    <property type="entry name" value="NTF2-like_dom_sf"/>
</dbReference>
<gene>
    <name evidence="2" type="ORF">GCM10007877_36960</name>
</gene>
<name>A0AA37TAK1_9GAMM</name>